<evidence type="ECO:0000313" key="3">
    <source>
        <dbReference type="Proteomes" id="UP000296049"/>
    </source>
</evidence>
<organism evidence="2 3">
    <name type="scientific">Anas platyrhynchos</name>
    <name type="common">Mallard</name>
    <name type="synonym">Anas boschas</name>
    <dbReference type="NCBI Taxonomy" id="8839"/>
    <lineage>
        <taxon>Eukaryota</taxon>
        <taxon>Metazoa</taxon>
        <taxon>Chordata</taxon>
        <taxon>Craniata</taxon>
        <taxon>Vertebrata</taxon>
        <taxon>Euteleostomi</taxon>
        <taxon>Archelosauria</taxon>
        <taxon>Archosauria</taxon>
        <taxon>Dinosauria</taxon>
        <taxon>Saurischia</taxon>
        <taxon>Theropoda</taxon>
        <taxon>Coelurosauria</taxon>
        <taxon>Aves</taxon>
        <taxon>Neognathae</taxon>
        <taxon>Galloanserae</taxon>
        <taxon>Anseriformes</taxon>
        <taxon>Anatidae</taxon>
        <taxon>Anatinae</taxon>
        <taxon>Anas</taxon>
    </lineage>
</organism>
<protein>
    <submittedName>
        <fullName evidence="2">Uncharacterized protein</fullName>
    </submittedName>
</protein>
<evidence type="ECO:0000313" key="2">
    <source>
        <dbReference type="EMBL" id="EOA97869.1"/>
    </source>
</evidence>
<keyword evidence="3" id="KW-1185">Reference proteome</keyword>
<reference evidence="3" key="1">
    <citation type="journal article" date="2013" name="Nat. Genet.">
        <title>The duck genome and transcriptome provide insight into an avian influenza virus reservoir species.</title>
        <authorList>
            <person name="Huang Y."/>
            <person name="Li Y."/>
            <person name="Burt D.W."/>
            <person name="Chen H."/>
            <person name="Zhang Y."/>
            <person name="Qian W."/>
            <person name="Kim H."/>
            <person name="Gan S."/>
            <person name="Zhao Y."/>
            <person name="Li J."/>
            <person name="Yi K."/>
            <person name="Feng H."/>
            <person name="Zhu P."/>
            <person name="Li B."/>
            <person name="Liu Q."/>
            <person name="Fairley S."/>
            <person name="Magor K.E."/>
            <person name="Du Z."/>
            <person name="Hu X."/>
            <person name="Goodman L."/>
            <person name="Tafer H."/>
            <person name="Vignal A."/>
            <person name="Lee T."/>
            <person name="Kim K.W."/>
            <person name="Sheng Z."/>
            <person name="An Y."/>
            <person name="Searle S."/>
            <person name="Herrero J."/>
            <person name="Groenen M.A."/>
            <person name="Crooijmans R.P."/>
            <person name="Faraut T."/>
            <person name="Cai Q."/>
            <person name="Webster R.G."/>
            <person name="Aldridge J.R."/>
            <person name="Warren W.C."/>
            <person name="Bartschat S."/>
            <person name="Kehr S."/>
            <person name="Marz M."/>
            <person name="Stadler P.F."/>
            <person name="Smith J."/>
            <person name="Kraus R.H."/>
            <person name="Zhao Y."/>
            <person name="Ren L."/>
            <person name="Fei J."/>
            <person name="Morisson M."/>
            <person name="Kaiser P."/>
            <person name="Griffin D.K."/>
            <person name="Rao M."/>
            <person name="Pitel F."/>
            <person name="Wang J."/>
            <person name="Li N."/>
        </authorList>
    </citation>
    <scope>NUCLEOTIDE SEQUENCE [LARGE SCALE GENOMIC DNA]</scope>
</reference>
<dbReference type="Proteomes" id="UP000296049">
    <property type="component" value="Unassembled WGS sequence"/>
</dbReference>
<sequence length="260" mass="28912">MHGEKSHNKTVPTVKGADTVPVGSREQDRTPACKNNKMIRISLVLLDVTLRNVTPNIKCCGKEQSQFRRLRALIQHLRIKPLRTKLQEEVGTEGSPPKLASKHRAAIFKTLTYNISAARKELQSCLIVQVWAAVVEKQPLFYSRTSNNEAVDLCLLLRIQKALQSLLDEFQHPDQVQGGNKLFQKFTNLPLSSLSLAVAQRNLMDHLSLLSSQPPHATIDKTSICEAALGEIFLVVSPRKHPSDSSAESICSLSVGEKEY</sequence>
<evidence type="ECO:0000256" key="1">
    <source>
        <dbReference type="SAM" id="MobiDB-lite"/>
    </source>
</evidence>
<proteinExistence type="predicted"/>
<name>R0L8Y6_ANAPL</name>
<gene>
    <name evidence="2" type="ORF">Anapl_11682</name>
</gene>
<feature type="region of interest" description="Disordered" evidence="1">
    <location>
        <begin position="1"/>
        <end position="30"/>
    </location>
</feature>
<dbReference type="AlphaFoldDB" id="R0L8Y6"/>
<dbReference type="EMBL" id="KB743590">
    <property type="protein sequence ID" value="EOA97869.1"/>
    <property type="molecule type" value="Genomic_DNA"/>
</dbReference>
<accession>R0L8Y6</accession>